<dbReference type="GO" id="GO:0016747">
    <property type="term" value="F:acyltransferase activity, transferring groups other than amino-acyl groups"/>
    <property type="evidence" value="ECO:0007669"/>
    <property type="project" value="InterPro"/>
</dbReference>
<dbReference type="Proteomes" id="UP000233781">
    <property type="component" value="Unassembled WGS sequence"/>
</dbReference>
<evidence type="ECO:0000313" key="3">
    <source>
        <dbReference type="Proteomes" id="UP000233781"/>
    </source>
</evidence>
<dbReference type="RefSeq" id="WP_101397728.1">
    <property type="nucleotide sequence ID" value="NZ_PJNE01000001.1"/>
</dbReference>
<dbReference type="Pfam" id="PF00583">
    <property type="entry name" value="Acetyltransf_1"/>
    <property type="match status" value="1"/>
</dbReference>
<evidence type="ECO:0000313" key="2">
    <source>
        <dbReference type="EMBL" id="PKW28256.1"/>
    </source>
</evidence>
<sequence>MTVLRPLRPDDLDALLPLQREGSVAALAHVFPQDEHPFPTEEVRRRWVAELADARTDCLAAVRAGELVGFAATRGDELFHFGTAVSTWGSGVAGIVHDAVVGLLREQGHRKVWLRVFDENHRAIRFYQRRGWRRTDEVSWSLFPPHPVLRRFELDLV</sequence>
<keyword evidence="3" id="KW-1185">Reference proteome</keyword>
<protein>
    <submittedName>
        <fullName evidence="2">Putative acetyltransferase</fullName>
    </submittedName>
</protein>
<reference evidence="2 3" key="1">
    <citation type="submission" date="2017-12" db="EMBL/GenBank/DDBJ databases">
        <title>Sequencing the genomes of 1000 Actinobacteria strains.</title>
        <authorList>
            <person name="Klenk H.-P."/>
        </authorList>
    </citation>
    <scope>NUCLEOTIDE SEQUENCE [LARGE SCALE GENOMIC DNA]</scope>
    <source>
        <strain evidence="2 3">DSM 12806</strain>
    </source>
</reference>
<comment type="caution">
    <text evidence="2">The sequence shown here is derived from an EMBL/GenBank/DDBJ whole genome shotgun (WGS) entry which is preliminary data.</text>
</comment>
<dbReference type="OrthoDB" id="9799092at2"/>
<evidence type="ECO:0000259" key="1">
    <source>
        <dbReference type="PROSITE" id="PS51186"/>
    </source>
</evidence>
<feature type="domain" description="N-acetyltransferase" evidence="1">
    <location>
        <begin position="2"/>
        <end position="155"/>
    </location>
</feature>
<keyword evidence="2" id="KW-0808">Transferase</keyword>
<organism evidence="2 3">
    <name type="scientific">Phycicoccus duodecadis</name>
    <dbReference type="NCBI Taxonomy" id="173053"/>
    <lineage>
        <taxon>Bacteria</taxon>
        <taxon>Bacillati</taxon>
        <taxon>Actinomycetota</taxon>
        <taxon>Actinomycetes</taxon>
        <taxon>Micrococcales</taxon>
        <taxon>Intrasporangiaceae</taxon>
        <taxon>Phycicoccus</taxon>
    </lineage>
</organism>
<dbReference type="AlphaFoldDB" id="A0A2N3YN31"/>
<dbReference type="EMBL" id="PJNE01000001">
    <property type="protein sequence ID" value="PKW28256.1"/>
    <property type="molecule type" value="Genomic_DNA"/>
</dbReference>
<dbReference type="InterPro" id="IPR000182">
    <property type="entry name" value="GNAT_dom"/>
</dbReference>
<dbReference type="InterPro" id="IPR016181">
    <property type="entry name" value="Acyl_CoA_acyltransferase"/>
</dbReference>
<dbReference type="SUPFAM" id="SSF55729">
    <property type="entry name" value="Acyl-CoA N-acyltransferases (Nat)"/>
    <property type="match status" value="1"/>
</dbReference>
<accession>A0A2N3YN31</accession>
<proteinExistence type="predicted"/>
<name>A0A2N3YN31_9MICO</name>
<gene>
    <name evidence="2" type="ORF">ATL31_3118</name>
</gene>
<dbReference type="Gene3D" id="3.40.630.30">
    <property type="match status" value="1"/>
</dbReference>
<dbReference type="PROSITE" id="PS51186">
    <property type="entry name" value="GNAT"/>
    <property type="match status" value="1"/>
</dbReference>